<comment type="caution">
    <text evidence="2">The sequence shown here is derived from an EMBL/GenBank/DDBJ whole genome shotgun (WGS) entry which is preliminary data.</text>
</comment>
<dbReference type="Gene3D" id="3.90.1570.10">
    <property type="entry name" value="tt1808, chain A"/>
    <property type="match status" value="1"/>
</dbReference>
<dbReference type="GO" id="GO:0004519">
    <property type="term" value="F:endonuclease activity"/>
    <property type="evidence" value="ECO:0007669"/>
    <property type="project" value="UniProtKB-KW"/>
</dbReference>
<dbReference type="InterPro" id="IPR011335">
    <property type="entry name" value="Restrct_endonuc-II-like"/>
</dbReference>
<dbReference type="AlphaFoldDB" id="A0A951UC70"/>
<keyword evidence="2" id="KW-0255">Endonuclease</keyword>
<protein>
    <submittedName>
        <fullName evidence="2">Uma2 family endonuclease</fullName>
    </submittedName>
</protein>
<organism evidence="2 3">
    <name type="scientific">Symplocastrum torsivum CPER-KK1</name>
    <dbReference type="NCBI Taxonomy" id="450513"/>
    <lineage>
        <taxon>Bacteria</taxon>
        <taxon>Bacillati</taxon>
        <taxon>Cyanobacteriota</taxon>
        <taxon>Cyanophyceae</taxon>
        <taxon>Oscillatoriophycideae</taxon>
        <taxon>Oscillatoriales</taxon>
        <taxon>Microcoleaceae</taxon>
        <taxon>Symplocastrum</taxon>
    </lineage>
</organism>
<keyword evidence="2" id="KW-0378">Hydrolase</keyword>
<name>A0A951UC70_9CYAN</name>
<dbReference type="SUPFAM" id="SSF52980">
    <property type="entry name" value="Restriction endonuclease-like"/>
    <property type="match status" value="1"/>
</dbReference>
<dbReference type="PANTHER" id="PTHR47152">
    <property type="entry name" value="SLR2084 PROTEIN-RELATED"/>
    <property type="match status" value="1"/>
</dbReference>
<keyword evidence="2" id="KW-0540">Nuclease</keyword>
<evidence type="ECO:0000313" key="2">
    <source>
        <dbReference type="EMBL" id="MBW4547875.1"/>
    </source>
</evidence>
<dbReference type="Proteomes" id="UP000753908">
    <property type="component" value="Unassembled WGS sequence"/>
</dbReference>
<evidence type="ECO:0000313" key="3">
    <source>
        <dbReference type="Proteomes" id="UP000753908"/>
    </source>
</evidence>
<feature type="domain" description="Putative restriction endonuclease" evidence="1">
    <location>
        <begin position="31"/>
        <end position="188"/>
    </location>
</feature>
<reference evidence="2" key="1">
    <citation type="submission" date="2021-05" db="EMBL/GenBank/DDBJ databases">
        <authorList>
            <person name="Pietrasiak N."/>
            <person name="Ward R."/>
            <person name="Stajich J.E."/>
            <person name="Kurbessoian T."/>
        </authorList>
    </citation>
    <scope>NUCLEOTIDE SEQUENCE</scope>
    <source>
        <strain evidence="2">CPER-KK1</strain>
    </source>
</reference>
<accession>A0A951UC70</accession>
<dbReference type="CDD" id="cd06260">
    <property type="entry name" value="DUF820-like"/>
    <property type="match status" value="1"/>
</dbReference>
<proteinExistence type="predicted"/>
<gene>
    <name evidence="2" type="ORF">KME25_26025</name>
</gene>
<dbReference type="InterPro" id="IPR012296">
    <property type="entry name" value="Nuclease_put_TT1808"/>
</dbReference>
<dbReference type="PANTHER" id="PTHR47152:SF4">
    <property type="entry name" value="SLR0445 PROTEIN"/>
    <property type="match status" value="1"/>
</dbReference>
<dbReference type="EMBL" id="JAHHIF010000050">
    <property type="protein sequence ID" value="MBW4547875.1"/>
    <property type="molecule type" value="Genomic_DNA"/>
</dbReference>
<evidence type="ECO:0000259" key="1">
    <source>
        <dbReference type="Pfam" id="PF05685"/>
    </source>
</evidence>
<sequence length="211" mass="24271">MVSSLFELIDDPQLAGLDDPEERFTRSEVSWQQYEAVLAKLENNSHYRVTYLDGVLEIVSPSLRHEKLKKRLATLVEFYLLKKRIQHTPMGSPTVRKRLKRAGAEPDECYCIGEEKSIPDLAIEVVITSGSVDKLETYRRLEVTEVWMWKVNRLTLYRLREETPSKFMGTHGYEPIASSELLPDLNIPLLEQCVTISDQIQAIDEFEEGIG</sequence>
<dbReference type="Pfam" id="PF05685">
    <property type="entry name" value="Uma2"/>
    <property type="match status" value="1"/>
</dbReference>
<reference evidence="2" key="2">
    <citation type="journal article" date="2022" name="Microbiol. Resour. Announc.">
        <title>Metagenome Sequencing to Explore Phylogenomics of Terrestrial Cyanobacteria.</title>
        <authorList>
            <person name="Ward R.D."/>
            <person name="Stajich J.E."/>
            <person name="Johansen J.R."/>
            <person name="Huntemann M."/>
            <person name="Clum A."/>
            <person name="Foster B."/>
            <person name="Foster B."/>
            <person name="Roux S."/>
            <person name="Palaniappan K."/>
            <person name="Varghese N."/>
            <person name="Mukherjee S."/>
            <person name="Reddy T.B.K."/>
            <person name="Daum C."/>
            <person name="Copeland A."/>
            <person name="Chen I.A."/>
            <person name="Ivanova N.N."/>
            <person name="Kyrpides N.C."/>
            <person name="Shapiro N."/>
            <person name="Eloe-Fadrosh E.A."/>
            <person name="Pietrasiak N."/>
        </authorList>
    </citation>
    <scope>NUCLEOTIDE SEQUENCE</scope>
    <source>
        <strain evidence="2">CPER-KK1</strain>
    </source>
</reference>
<dbReference type="InterPro" id="IPR008538">
    <property type="entry name" value="Uma2"/>
</dbReference>